<dbReference type="SUPFAM" id="SSF53474">
    <property type="entry name" value="alpha/beta-Hydrolases"/>
    <property type="match status" value="1"/>
</dbReference>
<feature type="region of interest" description="Disordered" evidence="1">
    <location>
        <begin position="169"/>
        <end position="188"/>
    </location>
</feature>
<dbReference type="InterPro" id="IPR000073">
    <property type="entry name" value="AB_hydrolase_1"/>
</dbReference>
<organism evidence="3 4">
    <name type="scientific">Lentzea albida</name>
    <dbReference type="NCBI Taxonomy" id="65499"/>
    <lineage>
        <taxon>Bacteria</taxon>
        <taxon>Bacillati</taxon>
        <taxon>Actinomycetota</taxon>
        <taxon>Actinomycetes</taxon>
        <taxon>Pseudonocardiales</taxon>
        <taxon>Pseudonocardiaceae</taxon>
        <taxon>Lentzea</taxon>
    </lineage>
</organism>
<feature type="domain" description="AB hydrolase-1" evidence="2">
    <location>
        <begin position="13"/>
        <end position="118"/>
    </location>
</feature>
<dbReference type="Gene3D" id="3.40.50.1820">
    <property type="entry name" value="alpha/beta hydrolase"/>
    <property type="match status" value="1"/>
</dbReference>
<dbReference type="InterPro" id="IPR050266">
    <property type="entry name" value="AB_hydrolase_sf"/>
</dbReference>
<accession>A0A1H9K386</accession>
<dbReference type="InterPro" id="IPR029058">
    <property type="entry name" value="AB_hydrolase_fold"/>
</dbReference>
<dbReference type="PANTHER" id="PTHR43798">
    <property type="entry name" value="MONOACYLGLYCEROL LIPASE"/>
    <property type="match status" value="1"/>
</dbReference>
<dbReference type="GO" id="GO:0003824">
    <property type="term" value="F:catalytic activity"/>
    <property type="evidence" value="ECO:0007669"/>
    <property type="project" value="InterPro"/>
</dbReference>
<sequence>MLLPHDELGSGRPVVLLHARPADRTMWRRHLPLLAAAGFRAVALDLPGHGAAVLPAHHTAPPADDVLETLGHLGIDRFDIAGNSLGALVALQIAAAAPDRVRSLVAIGYRRHDQPQTDGFAAALRRERDRLAADDLEGAVQAGVQAWVSPDASPAVKEHAATMMRGNLHLRRAHGEPPRADDPDPRRLRPLAGRMLVVVGAQDFPDFVTGGEALLEGTGAGGLVVAPGAAHLVPLDQPEWTCGLLQGFLRHSQDSRES</sequence>
<gene>
    <name evidence="3" type="ORF">SAMN04488000_105154</name>
</gene>
<evidence type="ECO:0000256" key="1">
    <source>
        <dbReference type="SAM" id="MobiDB-lite"/>
    </source>
</evidence>
<dbReference type="PRINTS" id="PR00412">
    <property type="entry name" value="EPOXHYDRLASE"/>
</dbReference>
<dbReference type="RefSeq" id="WP_089916152.1">
    <property type="nucleotide sequence ID" value="NZ_FOFV01000005.1"/>
</dbReference>
<dbReference type="STRING" id="65499.SAMN04488000_105154"/>
<dbReference type="InterPro" id="IPR000639">
    <property type="entry name" value="Epox_hydrolase-like"/>
</dbReference>
<reference evidence="4" key="1">
    <citation type="submission" date="2016-10" db="EMBL/GenBank/DDBJ databases">
        <authorList>
            <person name="Varghese N."/>
            <person name="Submissions S."/>
        </authorList>
    </citation>
    <scope>NUCLEOTIDE SEQUENCE [LARGE SCALE GENOMIC DNA]</scope>
    <source>
        <strain evidence="4">DSM 44437</strain>
    </source>
</reference>
<evidence type="ECO:0000313" key="4">
    <source>
        <dbReference type="Proteomes" id="UP000199503"/>
    </source>
</evidence>
<dbReference type="OrthoDB" id="495620at2"/>
<dbReference type="AlphaFoldDB" id="A0A1H9K386"/>
<dbReference type="EMBL" id="FOFV01000005">
    <property type="protein sequence ID" value="SEQ93550.1"/>
    <property type="molecule type" value="Genomic_DNA"/>
</dbReference>
<evidence type="ECO:0000313" key="3">
    <source>
        <dbReference type="EMBL" id="SEQ93550.1"/>
    </source>
</evidence>
<dbReference type="Proteomes" id="UP000199503">
    <property type="component" value="Unassembled WGS sequence"/>
</dbReference>
<keyword evidence="4" id="KW-1185">Reference proteome</keyword>
<dbReference type="Pfam" id="PF00561">
    <property type="entry name" value="Abhydrolase_1"/>
    <property type="match status" value="1"/>
</dbReference>
<protein>
    <submittedName>
        <fullName evidence="3">Pimeloyl-ACP methyl ester carboxylesterase</fullName>
    </submittedName>
</protein>
<feature type="compositionally biased region" description="Basic and acidic residues" evidence="1">
    <location>
        <begin position="173"/>
        <end position="187"/>
    </location>
</feature>
<dbReference type="PRINTS" id="PR00111">
    <property type="entry name" value="ABHYDROLASE"/>
</dbReference>
<name>A0A1H9K386_9PSEU</name>
<evidence type="ECO:0000259" key="2">
    <source>
        <dbReference type="Pfam" id="PF00561"/>
    </source>
</evidence>
<proteinExistence type="predicted"/>